<organism evidence="2 3">
    <name type="scientific">Croceitalea dokdonensis DOKDO 023</name>
    <dbReference type="NCBI Taxonomy" id="1300341"/>
    <lineage>
        <taxon>Bacteria</taxon>
        <taxon>Pseudomonadati</taxon>
        <taxon>Bacteroidota</taxon>
        <taxon>Flavobacteriia</taxon>
        <taxon>Flavobacteriales</taxon>
        <taxon>Flavobacteriaceae</taxon>
        <taxon>Croceitalea</taxon>
    </lineage>
</organism>
<evidence type="ECO:0000313" key="3">
    <source>
        <dbReference type="Proteomes" id="UP000050280"/>
    </source>
</evidence>
<gene>
    <name evidence="2" type="ORF">I595_1718</name>
</gene>
<keyword evidence="1" id="KW-0812">Transmembrane</keyword>
<evidence type="ECO:0000256" key="1">
    <source>
        <dbReference type="SAM" id="Phobius"/>
    </source>
</evidence>
<sequence>MTSGLRKAHRYIWLILVVGIPIIIVFAIKDLQFTDTNTVQITTEEFTKKNAKPDFENEIFKVAFYQNDIELILKKPLKNASSAVYAIDGNNVKMVLGQLTTPGKYQFDVKNTPKNIMVYDEIKDSLITKTNF</sequence>
<keyword evidence="1" id="KW-0472">Membrane</keyword>
<reference evidence="2 3" key="1">
    <citation type="submission" date="2015-09" db="EMBL/GenBank/DDBJ databases">
        <title>Genome sequence of the marine flavobacterium Croceitalea dokdonensis DOKDO 023 that contains proton- and sodium-pumping rhodopsins.</title>
        <authorList>
            <person name="Kwon S.-K."/>
            <person name="Lee H.K."/>
            <person name="Kwak M.-J."/>
            <person name="Kim J.F."/>
        </authorList>
    </citation>
    <scope>NUCLEOTIDE SEQUENCE [LARGE SCALE GENOMIC DNA]</scope>
    <source>
        <strain evidence="2 3">DOKDO 023</strain>
    </source>
</reference>
<dbReference type="Proteomes" id="UP000050280">
    <property type="component" value="Unassembled WGS sequence"/>
</dbReference>
<protein>
    <submittedName>
        <fullName evidence="2">Uncharacterized protein</fullName>
    </submittedName>
</protein>
<evidence type="ECO:0000313" key="2">
    <source>
        <dbReference type="EMBL" id="KPM32069.1"/>
    </source>
</evidence>
<dbReference type="AlphaFoldDB" id="A0A0P7AFH7"/>
<feature type="transmembrane region" description="Helical" evidence="1">
    <location>
        <begin position="12"/>
        <end position="28"/>
    </location>
</feature>
<dbReference type="EMBL" id="LDJX01000003">
    <property type="protein sequence ID" value="KPM32069.1"/>
    <property type="molecule type" value="Genomic_DNA"/>
</dbReference>
<comment type="caution">
    <text evidence="2">The sequence shown here is derived from an EMBL/GenBank/DDBJ whole genome shotgun (WGS) entry which is preliminary data.</text>
</comment>
<accession>A0A0P7AFH7</accession>
<dbReference type="STRING" id="1300341.I595_1718"/>
<proteinExistence type="predicted"/>
<name>A0A0P7AFH7_9FLAO</name>
<keyword evidence="1" id="KW-1133">Transmembrane helix</keyword>
<keyword evidence="3" id="KW-1185">Reference proteome</keyword>